<feature type="compositionally biased region" description="Polar residues" evidence="1">
    <location>
        <begin position="433"/>
        <end position="450"/>
    </location>
</feature>
<dbReference type="Proteomes" id="UP001329825">
    <property type="component" value="Chromosome 3"/>
</dbReference>
<feature type="compositionally biased region" description="Polar residues" evidence="1">
    <location>
        <begin position="168"/>
        <end position="186"/>
    </location>
</feature>
<feature type="compositionally biased region" description="Polar residues" evidence="1">
    <location>
        <begin position="301"/>
        <end position="310"/>
    </location>
</feature>
<feature type="compositionally biased region" description="Basic and acidic residues" evidence="1">
    <location>
        <begin position="232"/>
        <end position="252"/>
    </location>
</feature>
<feature type="compositionally biased region" description="Low complexity" evidence="1">
    <location>
        <begin position="25"/>
        <end position="58"/>
    </location>
</feature>
<feature type="region of interest" description="Disordered" evidence="1">
    <location>
        <begin position="22"/>
        <end position="100"/>
    </location>
</feature>
<evidence type="ECO:0000313" key="3">
    <source>
        <dbReference type="Proteomes" id="UP001329825"/>
    </source>
</evidence>
<sequence>MAVPSPSASRVGTGIGIGLTRSPAGNYLSSTTNGNNNNFSKLGSSSSSSNDNLSSGSTGERGLNQGDYMVRSSSGLSSISSTSIPVHPGIGRRRSTDASTSGGLDYYWSSLAGAGASSSSSSLAGASAGNGISSSHSSRSNMLMGISPVTSHFEKDSRNVGDLRNEEFLSNSKGTGMSFSPSSSESLGIHRHIREAKSTGNLRSNHSQDHYQNHHQNQIDFSYKINSNPMNEHGRGHDQKTPRQPDFHDPSDPHPYSQSHSQNHHGISQPIPKPLTTQSLDIPVPPPKSSQQVDLSPGGYSVTSVYSNTDSLPPNNAINPSSSSSASYLGLGHQSAQNAIGDESENETKSISSSSNYSPMDFRIPGKFDFELDENSLSRFQDQSPIGNIEEKRGLMDPSLLSETSQHVRQLQSPQDQAVQQEENRGREGDARSSVQSTSTYRHQSNLTPSQDDEDTYHKTPLAPVQKERSQIRPPQLSLNQEFHTIPLSFSQSNTNTNSRHASPTNSAGSTSTPKRSPNPKSSSSGNHYTSNSSARSGLGFDMPHIGSGSGYGSVSRSSSVSPSDQSSSYSQDNDSNPAPPRSAPAEKNGFDEFGTRNEETGTQEDEEETIKSRNKRTTLPAIASKSSGAIVEALLSPSKENLLSPDKYARNSTSTPTKDLNGSVERRGSTPSPNRSPEPPPRSVLRQLPNATNIDTFMSKPPSQRSSSPQSISHNLPVITHTPHSPMPSPDRSKAQQDRGNIDKPQPKRPDRSPDRQYSPVFPSSATINDLTDILGGAIDAIGLIDSRDTPPPTIGEPSRREKPTMLKLAPAAEVADRGPMTPTSLPQRGTSLPGPTMSSTSLNTIMHPQAQTGPPLYQPQGISSSNQPLVHGRRSTQPELRSKASSIFSFSSKEQIQSPTLSISVRPWPAAMLYGNIKSLKHAGDRAKGYAKAINELSRSESGLKEWCIASVSQVNRAPTKTSAFSSLGVRANSVPSAIPLPYQLSTFDPTPHNRNVSAGSEFPMRADSYAAREISQRVLDPEDQPTSLPPNLPYPQLQANYLSSNTGISSGGGGGFSGGGLKPSQSMQSVASFATTSSKKGFFSAIGRKGAHKKDSLSLGPPGPGGFASATNGSSSSSSSVGKKDVRGLPISGPSPNAIPLDTGIASASGGSGGALQAPRVQNSISAPMGPRNPRMGSFTPPPPSSLSSMDRSSNELVQAGRASLDTGLRNRSTPASLSLNNSRGSLDIQFSTNNTGSGNVPLPSSKGFSNSPIPKEGDVKQMIDILPHVERSVIRTYLGKYGDSMNAIGAYLEDEKNGTVIR</sequence>
<feature type="compositionally biased region" description="Polar residues" evidence="1">
    <location>
        <begin position="823"/>
        <end position="832"/>
    </location>
</feature>
<feature type="compositionally biased region" description="Polar residues" evidence="1">
    <location>
        <begin position="651"/>
        <end position="661"/>
    </location>
</feature>
<evidence type="ECO:0000313" key="2">
    <source>
        <dbReference type="EMBL" id="WRT65527.1"/>
    </source>
</evidence>
<feature type="compositionally biased region" description="Low complexity" evidence="1">
    <location>
        <begin position="311"/>
        <end position="327"/>
    </location>
</feature>
<keyword evidence="3" id="KW-1185">Reference proteome</keyword>
<feature type="compositionally biased region" description="Polar residues" evidence="1">
    <location>
        <begin position="477"/>
        <end position="509"/>
    </location>
</feature>
<feature type="compositionally biased region" description="Polar residues" evidence="1">
    <location>
        <begin position="214"/>
        <end position="230"/>
    </location>
</feature>
<feature type="region of interest" description="Disordered" evidence="1">
    <location>
        <begin position="113"/>
        <end position="771"/>
    </location>
</feature>
<gene>
    <name evidence="2" type="ORF">IL334_002472</name>
</gene>
<reference evidence="2 3" key="1">
    <citation type="submission" date="2024-01" db="EMBL/GenBank/DDBJ databases">
        <title>Comparative genomics of Cryptococcus and Kwoniella reveals pathogenesis evolution and contrasting modes of karyotype evolution via chromosome fusion or intercentromeric recombination.</title>
        <authorList>
            <person name="Coelho M.A."/>
            <person name="David-Palma M."/>
            <person name="Shea T."/>
            <person name="Bowers K."/>
            <person name="McGinley-Smith S."/>
            <person name="Mohammad A.W."/>
            <person name="Gnirke A."/>
            <person name="Yurkov A.M."/>
            <person name="Nowrousian M."/>
            <person name="Sun S."/>
            <person name="Cuomo C.A."/>
            <person name="Heitman J."/>
        </authorList>
    </citation>
    <scope>NUCLEOTIDE SEQUENCE [LARGE SCALE GENOMIC DNA]</scope>
    <source>
        <strain evidence="2">CBS 11374</strain>
    </source>
</reference>
<name>A0ABZ1CUU1_9TREE</name>
<feature type="compositionally biased region" description="Polar residues" evidence="1">
    <location>
        <begin position="375"/>
        <end position="386"/>
    </location>
</feature>
<accession>A0ABZ1CUU1</accession>
<feature type="region of interest" description="Disordered" evidence="1">
    <location>
        <begin position="1094"/>
        <end position="1199"/>
    </location>
</feature>
<feature type="compositionally biased region" description="Low complexity" evidence="1">
    <location>
        <begin position="510"/>
        <end position="534"/>
    </location>
</feature>
<evidence type="ECO:0000256" key="1">
    <source>
        <dbReference type="SAM" id="MobiDB-lite"/>
    </source>
</evidence>
<dbReference type="RefSeq" id="XP_062790267.1">
    <property type="nucleotide sequence ID" value="XM_062934216.1"/>
</dbReference>
<proteinExistence type="predicted"/>
<feature type="compositionally biased region" description="Basic and acidic residues" evidence="1">
    <location>
        <begin position="422"/>
        <end position="431"/>
    </location>
</feature>
<feature type="compositionally biased region" description="Polar residues" evidence="1">
    <location>
        <begin position="401"/>
        <end position="421"/>
    </location>
</feature>
<feature type="compositionally biased region" description="Low complexity" evidence="1">
    <location>
        <begin position="700"/>
        <end position="714"/>
    </location>
</feature>
<feature type="compositionally biased region" description="Low complexity" evidence="1">
    <location>
        <begin position="553"/>
        <end position="577"/>
    </location>
</feature>
<protein>
    <recommendedName>
        <fullName evidence="4">CUE domain-containing protein</fullName>
    </recommendedName>
</protein>
<organism evidence="2 3">
    <name type="scientific">Kwoniella shivajii</name>
    <dbReference type="NCBI Taxonomy" id="564305"/>
    <lineage>
        <taxon>Eukaryota</taxon>
        <taxon>Fungi</taxon>
        <taxon>Dikarya</taxon>
        <taxon>Basidiomycota</taxon>
        <taxon>Agaricomycotina</taxon>
        <taxon>Tremellomycetes</taxon>
        <taxon>Tremellales</taxon>
        <taxon>Cryptococcaceae</taxon>
        <taxon>Kwoniella</taxon>
    </lineage>
</organism>
<feature type="compositionally biased region" description="Basic and acidic residues" evidence="1">
    <location>
        <begin position="589"/>
        <end position="600"/>
    </location>
</feature>
<dbReference type="EMBL" id="CP141883">
    <property type="protein sequence ID" value="WRT65527.1"/>
    <property type="molecule type" value="Genomic_DNA"/>
</dbReference>
<feature type="compositionally biased region" description="Low complexity" evidence="1">
    <location>
        <begin position="72"/>
        <end position="83"/>
    </location>
</feature>
<feature type="compositionally biased region" description="Polar residues" evidence="1">
    <location>
        <begin position="256"/>
        <end position="266"/>
    </location>
</feature>
<feature type="compositionally biased region" description="Basic and acidic residues" evidence="1">
    <location>
        <begin position="732"/>
        <end position="756"/>
    </location>
</feature>
<feature type="compositionally biased region" description="Basic and acidic residues" evidence="1">
    <location>
        <begin position="152"/>
        <end position="167"/>
    </location>
</feature>
<feature type="region of interest" description="Disordered" evidence="1">
    <location>
        <begin position="783"/>
        <end position="838"/>
    </location>
</feature>
<evidence type="ECO:0008006" key="4">
    <source>
        <dbReference type="Google" id="ProtNLM"/>
    </source>
</evidence>
<feature type="compositionally biased region" description="Low complexity" evidence="1">
    <location>
        <begin position="113"/>
        <end position="140"/>
    </location>
</feature>
<feature type="compositionally biased region" description="Low complexity" evidence="1">
    <location>
        <begin position="349"/>
        <end position="358"/>
    </location>
</feature>
<dbReference type="GeneID" id="87954603"/>